<dbReference type="PRINTS" id="PR00081">
    <property type="entry name" value="GDHRDH"/>
</dbReference>
<name>A0A9W8Y8R0_9PLEO</name>
<dbReference type="PANTHER" id="PTHR43157">
    <property type="entry name" value="PHOSPHATIDYLINOSITOL-GLYCAN BIOSYNTHESIS CLASS F PROTEIN-RELATED"/>
    <property type="match status" value="1"/>
</dbReference>
<organism evidence="2 3">
    <name type="scientific">Neocucurbitaria cava</name>
    <dbReference type="NCBI Taxonomy" id="798079"/>
    <lineage>
        <taxon>Eukaryota</taxon>
        <taxon>Fungi</taxon>
        <taxon>Dikarya</taxon>
        <taxon>Ascomycota</taxon>
        <taxon>Pezizomycotina</taxon>
        <taxon>Dothideomycetes</taxon>
        <taxon>Pleosporomycetidae</taxon>
        <taxon>Pleosporales</taxon>
        <taxon>Pleosporineae</taxon>
        <taxon>Cucurbitariaceae</taxon>
        <taxon>Neocucurbitaria</taxon>
    </lineage>
</organism>
<dbReference type="PANTHER" id="PTHR43157:SF22">
    <property type="entry name" value="SHORT-CHAIN DEHYDROGENASE_REDUCTASE PHMF"/>
    <property type="match status" value="1"/>
</dbReference>
<dbReference type="EMBL" id="JAPEUY010000010">
    <property type="protein sequence ID" value="KAJ4368918.1"/>
    <property type="molecule type" value="Genomic_DNA"/>
</dbReference>
<dbReference type="GO" id="GO:0016491">
    <property type="term" value="F:oxidoreductase activity"/>
    <property type="evidence" value="ECO:0007669"/>
    <property type="project" value="UniProtKB-KW"/>
</dbReference>
<keyword evidence="1" id="KW-0560">Oxidoreductase</keyword>
<dbReference type="InterPro" id="IPR002347">
    <property type="entry name" value="SDR_fam"/>
</dbReference>
<keyword evidence="3" id="KW-1185">Reference proteome</keyword>
<comment type="caution">
    <text evidence="2">The sequence shown here is derived from an EMBL/GenBank/DDBJ whole genome shotgun (WGS) entry which is preliminary data.</text>
</comment>
<evidence type="ECO:0000313" key="3">
    <source>
        <dbReference type="Proteomes" id="UP001140560"/>
    </source>
</evidence>
<evidence type="ECO:0000313" key="2">
    <source>
        <dbReference type="EMBL" id="KAJ4368918.1"/>
    </source>
</evidence>
<evidence type="ECO:0008006" key="4">
    <source>
        <dbReference type="Google" id="ProtNLM"/>
    </source>
</evidence>
<sequence length="334" mass="37110">MAAFIRIFKNKWITPPKPVTEDYSGRTVIVTGATSGIGKEAAHKFAALGASKIILTARDSEKGASTKSELETRLGRKDQLEIWELDMMSYDSVVAFAKRANELDHLDIVILNAGTHRAHYIQSQNGWEEDLQVNTLSTTLLAILLLPKLKEGKRRNGKTPILEFVNSGLHQRAIVPPEVQQKSNILQHYNDQANFKEGGQYSFSKAFLMYATKRLADEISSADVIITSICPGMVFTDLGRDHYFPGFWIVASALIFLLMKSPAQGANVILSGTTQGETVHGRFWKDDKIQPIAPCLTGTEMKEVSLRIWHEIIEALKEDVPEVSDAVDGALSRR</sequence>
<dbReference type="OrthoDB" id="542013at2759"/>
<dbReference type="AlphaFoldDB" id="A0A9W8Y8R0"/>
<proteinExistence type="predicted"/>
<accession>A0A9W8Y8R0</accession>
<evidence type="ECO:0000256" key="1">
    <source>
        <dbReference type="ARBA" id="ARBA00023002"/>
    </source>
</evidence>
<dbReference type="Proteomes" id="UP001140560">
    <property type="component" value="Unassembled WGS sequence"/>
</dbReference>
<dbReference type="Gene3D" id="3.40.50.720">
    <property type="entry name" value="NAD(P)-binding Rossmann-like Domain"/>
    <property type="match status" value="1"/>
</dbReference>
<protein>
    <recommendedName>
        <fullName evidence="4">NAD(P)-binding protein</fullName>
    </recommendedName>
</protein>
<dbReference type="Pfam" id="PF00106">
    <property type="entry name" value="adh_short"/>
    <property type="match status" value="1"/>
</dbReference>
<reference evidence="2" key="1">
    <citation type="submission" date="2022-10" db="EMBL/GenBank/DDBJ databases">
        <title>Tapping the CABI collections for fungal endophytes: first genome assemblies for Collariella, Neodidymelliopsis, Ascochyta clinopodiicola, Didymella pomorum, Didymosphaeria variabile, Neocosmospora piperis and Neocucurbitaria cava.</title>
        <authorList>
            <person name="Hill R."/>
        </authorList>
    </citation>
    <scope>NUCLEOTIDE SEQUENCE</scope>
    <source>
        <strain evidence="2">IMI 356814</strain>
    </source>
</reference>
<dbReference type="InterPro" id="IPR036291">
    <property type="entry name" value="NAD(P)-bd_dom_sf"/>
</dbReference>
<gene>
    <name evidence="2" type="ORF">N0V83_006000</name>
</gene>
<dbReference type="SUPFAM" id="SSF51735">
    <property type="entry name" value="NAD(P)-binding Rossmann-fold domains"/>
    <property type="match status" value="1"/>
</dbReference>